<keyword evidence="7" id="KW-1185">Reference proteome</keyword>
<dbReference type="InterPro" id="IPR046358">
    <property type="entry name" value="Flagellin_C"/>
</dbReference>
<evidence type="ECO:0000256" key="2">
    <source>
        <dbReference type="ARBA" id="ARBA00023143"/>
    </source>
</evidence>
<feature type="domain" description="Flagellin N-terminal" evidence="4">
    <location>
        <begin position="5"/>
        <end position="143"/>
    </location>
</feature>
<dbReference type="PANTHER" id="PTHR42792:SF2">
    <property type="entry name" value="FLAGELLIN"/>
    <property type="match status" value="1"/>
</dbReference>
<dbReference type="SUPFAM" id="SSF64518">
    <property type="entry name" value="Phase 1 flagellin"/>
    <property type="match status" value="1"/>
</dbReference>
<dbReference type="Pfam" id="PF00700">
    <property type="entry name" value="Flagellin_C"/>
    <property type="match status" value="1"/>
</dbReference>
<dbReference type="InterPro" id="IPR042187">
    <property type="entry name" value="Flagellin_C_sub2"/>
</dbReference>
<dbReference type="EMBL" id="JAVDXO010000012">
    <property type="protein sequence ID" value="MDR7308535.1"/>
    <property type="molecule type" value="Genomic_DNA"/>
</dbReference>
<sequence>MTATINTNINSLTAQRNLTNSQASLSTSIQRLSSGLRINSAKDDAAGLSIAERFTSQIRGLSQAARNANDGISLAQTAEGALGASSTILQRIRELAVQSANATNSASDRAALNAEVSQLGSELNRIAQTTQFNGQNILNGSFTSADFQVGANANQTITATTANFTTSKYGNNRQGSVVAGAVTANKAKGDLNVGGTATMTASSAVASAAATVVKGSANSSIVADAAFKIDGALGSATLAIAQGDSAKTVAATINNKTGTTGVSASARTEIAIGDFQASSSYSLEIVSDNTTAVTVAFTSGAANNADGLASAISAINEKSSQTGVTAKLNDAGTGISLVNASGEDIVIRNKSAAASTFDMVDFNGTTLMDNVVGDTGTLSAASIAYVTGSLTLDSDKSFAVSATAGSTNAAKTAYILSTSGASQLQGADTLDVGTVEAATRTLSTVDAAISVVSGQRAKFGALQSRFETTISSLNTTGENLSASRSRVQDADFAIETANLSRAQILQQAGTAMVAQANQLPQGVLALLR</sequence>
<dbReference type="Gene3D" id="6.10.280.190">
    <property type="match status" value="1"/>
</dbReference>
<protein>
    <recommendedName>
        <fullName evidence="3">Flagellin</fullName>
    </recommendedName>
</protein>
<evidence type="ECO:0000259" key="5">
    <source>
        <dbReference type="Pfam" id="PF00700"/>
    </source>
</evidence>
<reference evidence="6 7" key="1">
    <citation type="submission" date="2023-07" db="EMBL/GenBank/DDBJ databases">
        <title>Sorghum-associated microbial communities from plants grown in Nebraska, USA.</title>
        <authorList>
            <person name="Schachtman D."/>
        </authorList>
    </citation>
    <scope>NUCLEOTIDE SEQUENCE [LARGE SCALE GENOMIC DNA]</scope>
    <source>
        <strain evidence="6 7">BE308</strain>
    </source>
</reference>
<dbReference type="InterPro" id="IPR001492">
    <property type="entry name" value="Flagellin"/>
</dbReference>
<dbReference type="Gene3D" id="1.20.1330.10">
    <property type="entry name" value="f41 fragment of flagellin, N-terminal domain"/>
    <property type="match status" value="1"/>
</dbReference>
<dbReference type="PRINTS" id="PR00207">
    <property type="entry name" value="FLAGELLIN"/>
</dbReference>
<dbReference type="Proteomes" id="UP001268089">
    <property type="component" value="Unassembled WGS sequence"/>
</dbReference>
<evidence type="ECO:0000259" key="4">
    <source>
        <dbReference type="Pfam" id="PF00669"/>
    </source>
</evidence>
<name>A0ABU1ZSL7_9BURK</name>
<keyword evidence="6" id="KW-0969">Cilium</keyword>
<accession>A0ABU1ZSL7</accession>
<dbReference type="Pfam" id="PF00669">
    <property type="entry name" value="Flagellin_N"/>
    <property type="match status" value="1"/>
</dbReference>
<keyword evidence="2 3" id="KW-0975">Bacterial flagellum</keyword>
<dbReference type="Gene3D" id="6.10.10.10">
    <property type="entry name" value="Flagellar export chaperone, C-terminal domain"/>
    <property type="match status" value="1"/>
</dbReference>
<keyword evidence="3" id="KW-0964">Secreted</keyword>
<dbReference type="InterPro" id="IPR001029">
    <property type="entry name" value="Flagellin_N"/>
</dbReference>
<dbReference type="PANTHER" id="PTHR42792">
    <property type="entry name" value="FLAGELLIN"/>
    <property type="match status" value="1"/>
</dbReference>
<evidence type="ECO:0000313" key="7">
    <source>
        <dbReference type="Proteomes" id="UP001268089"/>
    </source>
</evidence>
<evidence type="ECO:0000256" key="3">
    <source>
        <dbReference type="RuleBase" id="RU362073"/>
    </source>
</evidence>
<feature type="domain" description="Flagellin C-terminal" evidence="5">
    <location>
        <begin position="443"/>
        <end position="527"/>
    </location>
</feature>
<dbReference type="RefSeq" id="WP_310345970.1">
    <property type="nucleotide sequence ID" value="NZ_JAVDXO010000012.1"/>
</dbReference>
<comment type="caution">
    <text evidence="6">The sequence shown here is derived from an EMBL/GenBank/DDBJ whole genome shotgun (WGS) entry which is preliminary data.</text>
</comment>
<comment type="function">
    <text evidence="3">Flagellin is the subunit protein which polymerizes to form the filaments of bacterial flagella.</text>
</comment>
<dbReference type="Gene3D" id="2.30.220.10">
    <property type="entry name" value="f41 fragment of flagellin, C-terminal domain"/>
    <property type="match status" value="1"/>
</dbReference>
<comment type="similarity">
    <text evidence="1 3">Belongs to the bacterial flagellin family.</text>
</comment>
<keyword evidence="6" id="KW-0966">Cell projection</keyword>
<keyword evidence="6" id="KW-0282">Flagellum</keyword>
<evidence type="ECO:0000313" key="6">
    <source>
        <dbReference type="EMBL" id="MDR7308535.1"/>
    </source>
</evidence>
<organism evidence="6 7">
    <name type="scientific">Rhodoferax saidenbachensis</name>
    <dbReference type="NCBI Taxonomy" id="1484693"/>
    <lineage>
        <taxon>Bacteria</taxon>
        <taxon>Pseudomonadati</taxon>
        <taxon>Pseudomonadota</taxon>
        <taxon>Betaproteobacteria</taxon>
        <taxon>Burkholderiales</taxon>
        <taxon>Comamonadaceae</taxon>
        <taxon>Rhodoferax</taxon>
    </lineage>
</organism>
<dbReference type="Gene3D" id="2.170.280.10">
    <property type="entry name" value="f41 fragment of flagellin, middle domain"/>
    <property type="match status" value="1"/>
</dbReference>
<gene>
    <name evidence="6" type="ORF">J2X15_003851</name>
</gene>
<proteinExistence type="inferred from homology"/>
<comment type="subcellular location">
    <subcellularLocation>
        <location evidence="3">Secreted</location>
    </subcellularLocation>
    <subcellularLocation>
        <location evidence="3">Bacterial flagellum</location>
    </subcellularLocation>
</comment>
<evidence type="ECO:0000256" key="1">
    <source>
        <dbReference type="ARBA" id="ARBA00005709"/>
    </source>
</evidence>